<feature type="domain" description="DUF6533" evidence="2">
    <location>
        <begin position="1"/>
        <end position="40"/>
    </location>
</feature>
<keyword evidence="1" id="KW-0472">Membrane</keyword>
<feature type="transmembrane region" description="Helical" evidence="1">
    <location>
        <begin position="151"/>
        <end position="173"/>
    </location>
</feature>
<keyword evidence="1" id="KW-1133">Transmembrane helix</keyword>
<proteinExistence type="predicted"/>
<keyword evidence="1" id="KW-0812">Transmembrane</keyword>
<feature type="transmembrane region" description="Helical" evidence="1">
    <location>
        <begin position="71"/>
        <end position="91"/>
    </location>
</feature>
<dbReference type="EMBL" id="KV722349">
    <property type="protein sequence ID" value="OCH93918.1"/>
    <property type="molecule type" value="Genomic_DNA"/>
</dbReference>
<dbReference type="AlphaFoldDB" id="A0A8E2DQI9"/>
<feature type="transmembrane region" description="Helical" evidence="1">
    <location>
        <begin position="26"/>
        <end position="51"/>
    </location>
</feature>
<evidence type="ECO:0000313" key="3">
    <source>
        <dbReference type="EMBL" id="OCH93918.1"/>
    </source>
</evidence>
<organism evidence="3 4">
    <name type="scientific">Obba rivulosa</name>
    <dbReference type="NCBI Taxonomy" id="1052685"/>
    <lineage>
        <taxon>Eukaryota</taxon>
        <taxon>Fungi</taxon>
        <taxon>Dikarya</taxon>
        <taxon>Basidiomycota</taxon>
        <taxon>Agaricomycotina</taxon>
        <taxon>Agaricomycetes</taxon>
        <taxon>Polyporales</taxon>
        <taxon>Gelatoporiaceae</taxon>
        <taxon>Obba</taxon>
    </lineage>
</organism>
<evidence type="ECO:0000259" key="2">
    <source>
        <dbReference type="Pfam" id="PF20151"/>
    </source>
</evidence>
<dbReference type="OrthoDB" id="3261349at2759"/>
<evidence type="ECO:0000313" key="4">
    <source>
        <dbReference type="Proteomes" id="UP000250043"/>
    </source>
</evidence>
<reference evidence="3 4" key="1">
    <citation type="submission" date="2016-07" db="EMBL/GenBank/DDBJ databases">
        <title>Draft genome of the white-rot fungus Obba rivulosa 3A-2.</title>
        <authorList>
            <consortium name="DOE Joint Genome Institute"/>
            <person name="Miettinen O."/>
            <person name="Riley R."/>
            <person name="Acob R."/>
            <person name="Barry K."/>
            <person name="Cullen D."/>
            <person name="De Vries R."/>
            <person name="Hainaut M."/>
            <person name="Hatakka A."/>
            <person name="Henrissat B."/>
            <person name="Hilden K."/>
            <person name="Kuo R."/>
            <person name="Labutti K."/>
            <person name="Lipzen A."/>
            <person name="Makela M.R."/>
            <person name="Sandor L."/>
            <person name="Spatafora J.W."/>
            <person name="Grigoriev I.V."/>
            <person name="Hibbett D.S."/>
        </authorList>
    </citation>
    <scope>NUCLEOTIDE SEQUENCE [LARGE SCALE GENOMIC DNA]</scope>
    <source>
        <strain evidence="3 4">3A-2</strain>
    </source>
</reference>
<name>A0A8E2DQI9_9APHY</name>
<sequence length="312" mass="34678">ILYYDYSLTLPMEVARYWLSGRGITWAAALFFIVRYLSILGHIPVMVQVFWPSYSAKVSHILTSLLCLNLQMYHQLLSVIVQVLVGALLIMRTYALYGRNRAVLWLLVSVASGVIAVGCVSNTFCRRFSEYSSPVFKGKDLTSTCRGIHFMAAWSGMLVFDLVVFLFTLVKCIKLGRLGRRTLLDIFVRDGQLLTYSTSCMAAANLSNILTFLVSPLVKGVATIFTNIISTTLISRLMLNLRDPKILSPQNTMTFGSSTAPSTPFVSSLGFTPDRRVTGRFDNSLCNDVEAHDLPGTFVRQDGKLGTVSMLH</sequence>
<dbReference type="Proteomes" id="UP000250043">
    <property type="component" value="Unassembled WGS sequence"/>
</dbReference>
<dbReference type="Pfam" id="PF20151">
    <property type="entry name" value="DUF6533"/>
    <property type="match status" value="1"/>
</dbReference>
<accession>A0A8E2DQI9</accession>
<feature type="transmembrane region" description="Helical" evidence="1">
    <location>
        <begin position="220"/>
        <end position="239"/>
    </location>
</feature>
<protein>
    <recommendedName>
        <fullName evidence="2">DUF6533 domain-containing protein</fullName>
    </recommendedName>
</protein>
<gene>
    <name evidence="3" type="ORF">OBBRIDRAFT_723894</name>
</gene>
<feature type="transmembrane region" description="Helical" evidence="1">
    <location>
        <begin position="103"/>
        <end position="124"/>
    </location>
</feature>
<dbReference type="InterPro" id="IPR045340">
    <property type="entry name" value="DUF6533"/>
</dbReference>
<keyword evidence="4" id="KW-1185">Reference proteome</keyword>
<evidence type="ECO:0000256" key="1">
    <source>
        <dbReference type="SAM" id="Phobius"/>
    </source>
</evidence>
<feature type="non-terminal residue" evidence="3">
    <location>
        <position position="1"/>
    </location>
</feature>